<feature type="non-terminal residue" evidence="1">
    <location>
        <position position="46"/>
    </location>
</feature>
<evidence type="ECO:0000313" key="2">
    <source>
        <dbReference type="EMBL" id="GBN19859.1"/>
    </source>
</evidence>
<evidence type="ECO:0000313" key="1">
    <source>
        <dbReference type="EMBL" id="GBN19712.1"/>
    </source>
</evidence>
<organism evidence="1 3">
    <name type="scientific">Araneus ventricosus</name>
    <name type="common">Orbweaver spider</name>
    <name type="synonym">Epeira ventricosa</name>
    <dbReference type="NCBI Taxonomy" id="182803"/>
    <lineage>
        <taxon>Eukaryota</taxon>
        <taxon>Metazoa</taxon>
        <taxon>Ecdysozoa</taxon>
        <taxon>Arthropoda</taxon>
        <taxon>Chelicerata</taxon>
        <taxon>Arachnida</taxon>
        <taxon>Araneae</taxon>
        <taxon>Araneomorphae</taxon>
        <taxon>Entelegynae</taxon>
        <taxon>Araneoidea</taxon>
        <taxon>Araneidae</taxon>
        <taxon>Araneus</taxon>
    </lineage>
</organism>
<evidence type="ECO:0000313" key="3">
    <source>
        <dbReference type="Proteomes" id="UP000499080"/>
    </source>
</evidence>
<dbReference type="EMBL" id="BGPR01279373">
    <property type="protein sequence ID" value="GBN19712.1"/>
    <property type="molecule type" value="Genomic_DNA"/>
</dbReference>
<sequence length="46" mass="5433">MSQRASGLIHDGSWLELCFEPGTLRIRGRHLTTRPHWTPEFKLTHY</sequence>
<dbReference type="AlphaFoldDB" id="A0A4Y2LZ20"/>
<name>A0A4Y2LZ20_ARAVE</name>
<dbReference type="Proteomes" id="UP000499080">
    <property type="component" value="Unassembled WGS sequence"/>
</dbReference>
<keyword evidence="3" id="KW-1185">Reference proteome</keyword>
<gene>
    <name evidence="1" type="ORF">AVEN_233269_1</name>
    <name evidence="2" type="ORF">AVEN_91959_1</name>
</gene>
<comment type="caution">
    <text evidence="1">The sequence shown here is derived from an EMBL/GenBank/DDBJ whole genome shotgun (WGS) entry which is preliminary data.</text>
</comment>
<accession>A0A4Y2LZ20</accession>
<protein>
    <submittedName>
        <fullName evidence="1">Uncharacterized protein</fullName>
    </submittedName>
</protein>
<reference evidence="1 3" key="1">
    <citation type="journal article" date="2019" name="Sci. Rep.">
        <title>Orb-weaving spider Araneus ventricosus genome elucidates the spidroin gene catalogue.</title>
        <authorList>
            <person name="Kono N."/>
            <person name="Nakamura H."/>
            <person name="Ohtoshi R."/>
            <person name="Moran D.A.P."/>
            <person name="Shinohara A."/>
            <person name="Yoshida Y."/>
            <person name="Fujiwara M."/>
            <person name="Mori M."/>
            <person name="Tomita M."/>
            <person name="Arakawa K."/>
        </authorList>
    </citation>
    <scope>NUCLEOTIDE SEQUENCE [LARGE SCALE GENOMIC DNA]</scope>
</reference>
<dbReference type="EMBL" id="BGPR01279425">
    <property type="protein sequence ID" value="GBN19859.1"/>
    <property type="molecule type" value="Genomic_DNA"/>
</dbReference>
<proteinExistence type="predicted"/>